<dbReference type="GO" id="GO:0016682">
    <property type="term" value="F:oxidoreductase activity, acting on diphenols and related substances as donors, oxygen as acceptor"/>
    <property type="evidence" value="ECO:0007669"/>
    <property type="project" value="TreeGrafter"/>
</dbReference>
<keyword evidence="5" id="KW-0997">Cell inner membrane</keyword>
<dbReference type="GO" id="GO:0070069">
    <property type="term" value="C:cytochrome complex"/>
    <property type="evidence" value="ECO:0007669"/>
    <property type="project" value="UniProtKB-UniRule"/>
</dbReference>
<dbReference type="GO" id="GO:0046872">
    <property type="term" value="F:metal ion binding"/>
    <property type="evidence" value="ECO:0007669"/>
    <property type="project" value="UniProtKB-UniRule"/>
</dbReference>
<keyword evidence="3 13" id="KW-0813">Transport</keyword>
<organism evidence="14 15">
    <name type="scientific">Candidatus Gallibacteroides avistercoris</name>
    <dbReference type="NCBI Taxonomy" id="2840833"/>
    <lineage>
        <taxon>Bacteria</taxon>
        <taxon>Pseudomonadati</taxon>
        <taxon>Bacteroidota</taxon>
        <taxon>Bacteroidia</taxon>
        <taxon>Bacteroidales</taxon>
        <taxon>Bacteroidaceae</taxon>
        <taxon>Bacteroidaceae incertae sedis</taxon>
        <taxon>Candidatus Gallibacteroides</taxon>
    </lineage>
</organism>
<keyword evidence="12 13" id="KW-0472">Membrane</keyword>
<evidence type="ECO:0000256" key="12">
    <source>
        <dbReference type="ARBA" id="ARBA00023136"/>
    </source>
</evidence>
<evidence type="ECO:0000256" key="8">
    <source>
        <dbReference type="ARBA" id="ARBA00022723"/>
    </source>
</evidence>
<dbReference type="AlphaFoldDB" id="A0A9D1M8H1"/>
<evidence type="ECO:0000256" key="10">
    <source>
        <dbReference type="ARBA" id="ARBA00022989"/>
    </source>
</evidence>
<evidence type="ECO:0000256" key="11">
    <source>
        <dbReference type="ARBA" id="ARBA00023004"/>
    </source>
</evidence>
<proteinExistence type="inferred from homology"/>
<feature type="transmembrane region" description="Helical" evidence="13">
    <location>
        <begin position="399"/>
        <end position="423"/>
    </location>
</feature>
<evidence type="ECO:0000256" key="4">
    <source>
        <dbReference type="ARBA" id="ARBA00022475"/>
    </source>
</evidence>
<dbReference type="Pfam" id="PF01654">
    <property type="entry name" value="Cyt_bd_oxida_I"/>
    <property type="match status" value="1"/>
</dbReference>
<keyword evidence="6 13" id="KW-0349">Heme</keyword>
<dbReference type="Proteomes" id="UP000824112">
    <property type="component" value="Unassembled WGS sequence"/>
</dbReference>
<name>A0A9D1M8H1_9BACT</name>
<evidence type="ECO:0000256" key="6">
    <source>
        <dbReference type="ARBA" id="ARBA00022617"/>
    </source>
</evidence>
<evidence type="ECO:0000313" key="15">
    <source>
        <dbReference type="Proteomes" id="UP000824112"/>
    </source>
</evidence>
<reference evidence="14" key="2">
    <citation type="journal article" date="2021" name="PeerJ">
        <title>Extensive microbial diversity within the chicken gut microbiome revealed by metagenomics and culture.</title>
        <authorList>
            <person name="Gilroy R."/>
            <person name="Ravi A."/>
            <person name="Getino M."/>
            <person name="Pursley I."/>
            <person name="Horton D.L."/>
            <person name="Alikhan N.F."/>
            <person name="Baker D."/>
            <person name="Gharbi K."/>
            <person name="Hall N."/>
            <person name="Watson M."/>
            <person name="Adriaenssens E.M."/>
            <person name="Foster-Nyarko E."/>
            <person name="Jarju S."/>
            <person name="Secka A."/>
            <person name="Antonio M."/>
            <person name="Oren A."/>
            <person name="Chaudhuri R.R."/>
            <person name="La Ragione R."/>
            <person name="Hildebrand F."/>
            <person name="Pallen M.J."/>
        </authorList>
    </citation>
    <scope>NUCLEOTIDE SEQUENCE</scope>
    <source>
        <strain evidence="14">CHK158-818</strain>
    </source>
</reference>
<feature type="transmembrane region" description="Helical" evidence="13">
    <location>
        <begin position="435"/>
        <end position="458"/>
    </location>
</feature>
<dbReference type="InterPro" id="IPR002585">
    <property type="entry name" value="Cyt-d_ubiquinol_oxidase_su_1"/>
</dbReference>
<comment type="similarity">
    <text evidence="2 13">Belongs to the cytochrome ubiquinol oxidase subunit 1 family.</text>
</comment>
<keyword evidence="11 13" id="KW-0408">Iron</keyword>
<dbReference type="PANTHER" id="PTHR30365">
    <property type="entry name" value="CYTOCHROME D UBIQUINOL OXIDASE"/>
    <property type="match status" value="1"/>
</dbReference>
<evidence type="ECO:0000256" key="3">
    <source>
        <dbReference type="ARBA" id="ARBA00022448"/>
    </source>
</evidence>
<dbReference type="PIRSF" id="PIRSF006446">
    <property type="entry name" value="Cyt_quinol_oxidase_1"/>
    <property type="match status" value="1"/>
</dbReference>
<evidence type="ECO:0000313" key="14">
    <source>
        <dbReference type="EMBL" id="HIU55592.1"/>
    </source>
</evidence>
<sequence length="519" mass="58658">MDDLMSVVDWSRGQFALTALYHWLFVPLTLGLGLIVAIMETIYYRTKDERWKQITKFWMTIFGINFAIGVATGIILEFQFGTNWSNYSWFVGDIFGAPLAIEGMMAFFLEATFLAIMFFGWNKVSPRFHLLSSWLTIIGASLSALWILVANAWMQHPVGMYFDPDTVRNQMDDFWALVFSPVATNKFFHAVSSGWVLGAVFVVGVSAWFLLKKRDTLLALRSMKVGAWVGLAGICTVIYTGDGSAVQVFQKQPMKLAAMEGVYQGSTKHGLVLFGILNPDKKSYTDTEEPFLFEVKIPSLLSLLATRHVDGFVPGIDDLMKGGFPQLNQQGETITAPSVYDKMMKGRIAIQALADYKEAQTQGDSSMMSVNRKILEENFPYFGYGYVESPEQLVPYVPFVFYSFHIMILLGGYFLVFFILLLFLLKKDRLQNMKWLLWICVWTIPLGYLCLESGWVVAEVGRQPWAIQDIMPTFAAISKVGSSIVQTTFWMFAAIFTLLLIADVGIMLKQIKKGFDQNN</sequence>
<keyword evidence="7 13" id="KW-0812">Transmembrane</keyword>
<feature type="transmembrane region" description="Helical" evidence="13">
    <location>
        <begin position="223"/>
        <end position="241"/>
    </location>
</feature>
<comment type="subcellular location">
    <subcellularLocation>
        <location evidence="1">Cell inner membrane</location>
        <topology evidence="1">Multi-pass membrane protein</topology>
    </subcellularLocation>
</comment>
<keyword evidence="9 13" id="KW-0249">Electron transport</keyword>
<feature type="transmembrane region" description="Helical" evidence="13">
    <location>
        <begin position="20"/>
        <end position="45"/>
    </location>
</feature>
<evidence type="ECO:0000256" key="5">
    <source>
        <dbReference type="ARBA" id="ARBA00022519"/>
    </source>
</evidence>
<accession>A0A9D1M8H1</accession>
<feature type="transmembrane region" description="Helical" evidence="13">
    <location>
        <begin position="57"/>
        <end position="76"/>
    </location>
</feature>
<comment type="caution">
    <text evidence="14">The sequence shown here is derived from an EMBL/GenBank/DDBJ whole genome shotgun (WGS) entry which is preliminary data.</text>
</comment>
<evidence type="ECO:0000256" key="1">
    <source>
        <dbReference type="ARBA" id="ARBA00004429"/>
    </source>
</evidence>
<gene>
    <name evidence="14" type="ORF">IAB03_07310</name>
</gene>
<dbReference type="GO" id="GO:0005886">
    <property type="term" value="C:plasma membrane"/>
    <property type="evidence" value="ECO:0007669"/>
    <property type="project" value="UniProtKB-SubCell"/>
</dbReference>
<feature type="transmembrane region" description="Helical" evidence="13">
    <location>
        <begin position="133"/>
        <end position="154"/>
    </location>
</feature>
<dbReference type="EMBL" id="DVNA01000164">
    <property type="protein sequence ID" value="HIU55592.1"/>
    <property type="molecule type" value="Genomic_DNA"/>
</dbReference>
<dbReference type="GO" id="GO:0009055">
    <property type="term" value="F:electron transfer activity"/>
    <property type="evidence" value="ECO:0007669"/>
    <property type="project" value="UniProtKB-UniRule"/>
</dbReference>
<feature type="transmembrane region" description="Helical" evidence="13">
    <location>
        <begin position="187"/>
        <end position="211"/>
    </location>
</feature>
<reference evidence="14" key="1">
    <citation type="submission" date="2020-10" db="EMBL/GenBank/DDBJ databases">
        <authorList>
            <person name="Gilroy R."/>
        </authorList>
    </citation>
    <scope>NUCLEOTIDE SEQUENCE</scope>
    <source>
        <strain evidence="14">CHK158-818</strain>
    </source>
</reference>
<feature type="transmembrane region" description="Helical" evidence="13">
    <location>
        <begin position="489"/>
        <end position="508"/>
    </location>
</feature>
<keyword evidence="10 13" id="KW-1133">Transmembrane helix</keyword>
<evidence type="ECO:0000256" key="13">
    <source>
        <dbReference type="PIRNR" id="PIRNR006446"/>
    </source>
</evidence>
<evidence type="ECO:0000256" key="2">
    <source>
        <dbReference type="ARBA" id="ARBA00009819"/>
    </source>
</evidence>
<dbReference type="GO" id="GO:0019646">
    <property type="term" value="P:aerobic electron transport chain"/>
    <property type="evidence" value="ECO:0007669"/>
    <property type="project" value="InterPro"/>
</dbReference>
<dbReference type="PANTHER" id="PTHR30365:SF0">
    <property type="entry name" value="CYTOCHROME BD-I UBIQUINOL OXIDASE SUBUNIT 1"/>
    <property type="match status" value="1"/>
</dbReference>
<protein>
    <submittedName>
        <fullName evidence="14">Cytochrome ubiquinol oxidase subunit I</fullName>
    </submittedName>
</protein>
<evidence type="ECO:0000256" key="7">
    <source>
        <dbReference type="ARBA" id="ARBA00022692"/>
    </source>
</evidence>
<keyword evidence="4 13" id="KW-1003">Cell membrane</keyword>
<keyword evidence="8 13" id="KW-0479">Metal-binding</keyword>
<dbReference type="GO" id="GO:0020037">
    <property type="term" value="F:heme binding"/>
    <property type="evidence" value="ECO:0007669"/>
    <property type="project" value="TreeGrafter"/>
</dbReference>
<feature type="transmembrane region" description="Helical" evidence="13">
    <location>
        <begin position="96"/>
        <end position="121"/>
    </location>
</feature>
<evidence type="ECO:0000256" key="9">
    <source>
        <dbReference type="ARBA" id="ARBA00022982"/>
    </source>
</evidence>